<dbReference type="InterPro" id="IPR037923">
    <property type="entry name" value="HTH-like"/>
</dbReference>
<dbReference type="SUPFAM" id="SSF51215">
    <property type="entry name" value="Regulatory protein AraC"/>
    <property type="match status" value="1"/>
</dbReference>
<keyword evidence="4" id="KW-0804">Transcription</keyword>
<dbReference type="InterPro" id="IPR018060">
    <property type="entry name" value="HTH_AraC"/>
</dbReference>
<dbReference type="PROSITE" id="PS00041">
    <property type="entry name" value="HTH_ARAC_FAMILY_1"/>
    <property type="match status" value="1"/>
</dbReference>
<dbReference type="OrthoDB" id="9809338at2"/>
<dbReference type="InterPro" id="IPR018062">
    <property type="entry name" value="HTH_AraC-typ_CS"/>
</dbReference>
<dbReference type="SMART" id="SM00342">
    <property type="entry name" value="HTH_ARAC"/>
    <property type="match status" value="1"/>
</dbReference>
<dbReference type="PANTHER" id="PTHR46796:SF2">
    <property type="entry name" value="TRANSCRIPTIONAL REGULATORY PROTEIN"/>
    <property type="match status" value="1"/>
</dbReference>
<gene>
    <name evidence="6" type="ORF">EPK99_19315</name>
</gene>
<dbReference type="PROSITE" id="PS01124">
    <property type="entry name" value="HTH_ARAC_FAMILY_2"/>
    <property type="match status" value="1"/>
</dbReference>
<keyword evidence="2" id="KW-0238">DNA-binding</keyword>
<dbReference type="Pfam" id="PF02311">
    <property type="entry name" value="AraC_binding"/>
    <property type="match status" value="1"/>
</dbReference>
<organism evidence="6 7">
    <name type="scientific">Neorhizobium lilium</name>
    <dbReference type="NCBI Taxonomy" id="2503024"/>
    <lineage>
        <taxon>Bacteria</taxon>
        <taxon>Pseudomonadati</taxon>
        <taxon>Pseudomonadota</taxon>
        <taxon>Alphaproteobacteria</taxon>
        <taxon>Hyphomicrobiales</taxon>
        <taxon>Rhizobiaceae</taxon>
        <taxon>Rhizobium/Agrobacterium group</taxon>
        <taxon>Neorhizobium</taxon>
    </lineage>
</organism>
<reference evidence="6 7" key="1">
    <citation type="submission" date="2019-01" db="EMBL/GenBank/DDBJ databases">
        <title>The draft genome of Rhizobium sp. 24NR.</title>
        <authorList>
            <person name="Liu L."/>
            <person name="Liang L."/>
            <person name="Shi S."/>
            <person name="Xu L."/>
            <person name="Wang X."/>
            <person name="Li L."/>
            <person name="Zhang X."/>
        </authorList>
    </citation>
    <scope>NUCLEOTIDE SEQUENCE [LARGE SCALE GENOMIC DNA]</scope>
    <source>
        <strain evidence="6 7">24NR</strain>
    </source>
</reference>
<evidence type="ECO:0000256" key="4">
    <source>
        <dbReference type="ARBA" id="ARBA00023163"/>
    </source>
</evidence>
<dbReference type="InterPro" id="IPR009057">
    <property type="entry name" value="Homeodomain-like_sf"/>
</dbReference>
<evidence type="ECO:0000256" key="2">
    <source>
        <dbReference type="ARBA" id="ARBA00023125"/>
    </source>
</evidence>
<protein>
    <submittedName>
        <fullName evidence="6">AraC family transcriptional regulator</fullName>
    </submittedName>
</protein>
<dbReference type="InterPro" id="IPR050204">
    <property type="entry name" value="AraC_XylS_family_regulators"/>
</dbReference>
<dbReference type="AlphaFoldDB" id="A0A3S3VGN4"/>
<evidence type="ECO:0000256" key="3">
    <source>
        <dbReference type="ARBA" id="ARBA00023159"/>
    </source>
</evidence>
<dbReference type="RefSeq" id="WP_128445014.1">
    <property type="nucleotide sequence ID" value="NZ_SBIP01000004.1"/>
</dbReference>
<evidence type="ECO:0000259" key="5">
    <source>
        <dbReference type="PROSITE" id="PS01124"/>
    </source>
</evidence>
<comment type="caution">
    <text evidence="6">The sequence shown here is derived from an EMBL/GenBank/DDBJ whole genome shotgun (WGS) entry which is preliminary data.</text>
</comment>
<evidence type="ECO:0000313" key="7">
    <source>
        <dbReference type="Proteomes" id="UP000287687"/>
    </source>
</evidence>
<dbReference type="SUPFAM" id="SSF46689">
    <property type="entry name" value="Homeodomain-like"/>
    <property type="match status" value="2"/>
</dbReference>
<dbReference type="EMBL" id="SBIP01000004">
    <property type="protein sequence ID" value="RWX76136.1"/>
    <property type="molecule type" value="Genomic_DNA"/>
</dbReference>
<name>A0A3S3VGN4_9HYPH</name>
<dbReference type="GO" id="GO:0043565">
    <property type="term" value="F:sequence-specific DNA binding"/>
    <property type="evidence" value="ECO:0007669"/>
    <property type="project" value="InterPro"/>
</dbReference>
<sequence>MHAPAAGNIERIEANFHGHGFEPHRHDTYALGITVSGVQTFRYRGAERASLPGNVIVLHPDEVHDGSAGTDDGLTYRMLYLPPERLTEAGGGAKGLPFVPDPIVADHRFRLCLAEALDDLDTQPEALMLDDLILRLGAALRRNSDDLTGQAAHQTGSSIDRAAMLRCRDYLREHCDRPVSSEELEAVSGLDRYQTARQFRRLFGTSPHRYLVMRRLDRAKAALTEDVGLAQAALDSGFADQAHFTRHFKKTFGMTPGRWTALRRSV</sequence>
<dbReference type="InterPro" id="IPR020449">
    <property type="entry name" value="Tscrpt_reg_AraC-type_HTH"/>
</dbReference>
<dbReference type="InterPro" id="IPR003313">
    <property type="entry name" value="AraC-bd"/>
</dbReference>
<evidence type="ECO:0000256" key="1">
    <source>
        <dbReference type="ARBA" id="ARBA00023015"/>
    </source>
</evidence>
<dbReference type="PANTHER" id="PTHR46796">
    <property type="entry name" value="HTH-TYPE TRANSCRIPTIONAL ACTIVATOR RHAS-RELATED"/>
    <property type="match status" value="1"/>
</dbReference>
<dbReference type="GO" id="GO:0003700">
    <property type="term" value="F:DNA-binding transcription factor activity"/>
    <property type="evidence" value="ECO:0007669"/>
    <property type="project" value="InterPro"/>
</dbReference>
<accession>A0A3S3VGN4</accession>
<proteinExistence type="predicted"/>
<feature type="domain" description="HTH araC/xylS-type" evidence="5">
    <location>
        <begin position="165"/>
        <end position="262"/>
    </location>
</feature>
<dbReference type="Gene3D" id="1.10.10.60">
    <property type="entry name" value="Homeodomain-like"/>
    <property type="match status" value="1"/>
</dbReference>
<keyword evidence="7" id="KW-1185">Reference proteome</keyword>
<evidence type="ECO:0000313" key="6">
    <source>
        <dbReference type="EMBL" id="RWX76136.1"/>
    </source>
</evidence>
<keyword evidence="1" id="KW-0805">Transcription regulation</keyword>
<dbReference type="Pfam" id="PF12833">
    <property type="entry name" value="HTH_18"/>
    <property type="match status" value="1"/>
</dbReference>
<dbReference type="PRINTS" id="PR00032">
    <property type="entry name" value="HTHARAC"/>
</dbReference>
<dbReference type="Proteomes" id="UP000287687">
    <property type="component" value="Unassembled WGS sequence"/>
</dbReference>
<keyword evidence="3" id="KW-0010">Activator</keyword>